<evidence type="ECO:0000313" key="3">
    <source>
        <dbReference type="Proteomes" id="UP000636888"/>
    </source>
</evidence>
<accession>A0A8J7M0P9</accession>
<keyword evidence="1" id="KW-1133">Transmembrane helix</keyword>
<keyword evidence="1" id="KW-0472">Membrane</keyword>
<evidence type="ECO:0000313" key="2">
    <source>
        <dbReference type="EMBL" id="MBJ6726327.1"/>
    </source>
</evidence>
<gene>
    <name evidence="2" type="ORF">JFN93_16570</name>
</gene>
<feature type="transmembrane region" description="Helical" evidence="1">
    <location>
        <begin position="6"/>
        <end position="25"/>
    </location>
</feature>
<protein>
    <submittedName>
        <fullName evidence="2">Uncharacterized protein</fullName>
    </submittedName>
</protein>
<name>A0A8J7M0P9_9BACT</name>
<comment type="caution">
    <text evidence="2">The sequence shown here is derived from an EMBL/GenBank/DDBJ whole genome shotgun (WGS) entry which is preliminary data.</text>
</comment>
<keyword evidence="3" id="KW-1185">Reference proteome</keyword>
<organism evidence="2 3">
    <name type="scientific">Geomesophilobacter sediminis</name>
    <dbReference type="NCBI Taxonomy" id="2798584"/>
    <lineage>
        <taxon>Bacteria</taxon>
        <taxon>Pseudomonadati</taxon>
        <taxon>Thermodesulfobacteriota</taxon>
        <taxon>Desulfuromonadia</taxon>
        <taxon>Geobacterales</taxon>
        <taxon>Geobacteraceae</taxon>
        <taxon>Geomesophilobacter</taxon>
    </lineage>
</organism>
<reference evidence="2" key="1">
    <citation type="submission" date="2020-12" db="EMBL/GenBank/DDBJ databases">
        <title>Geomonas sp. Red875, isolated from river sediment.</title>
        <authorList>
            <person name="Xu Z."/>
            <person name="Zhang Z."/>
            <person name="Masuda Y."/>
            <person name="Itoh H."/>
            <person name="Senoo K."/>
        </authorList>
    </citation>
    <scope>NUCLEOTIDE SEQUENCE</scope>
    <source>
        <strain evidence="2">Red875</strain>
    </source>
</reference>
<evidence type="ECO:0000256" key="1">
    <source>
        <dbReference type="SAM" id="Phobius"/>
    </source>
</evidence>
<keyword evidence="1" id="KW-0812">Transmembrane</keyword>
<dbReference type="Proteomes" id="UP000636888">
    <property type="component" value="Unassembled WGS sequence"/>
</dbReference>
<sequence>MAEWWSVVTLVGLWGWILSAVGFILRGFPRRGTFCGGRALPFGVALVIFFILWMVGMSHA</sequence>
<dbReference type="EMBL" id="JAEMHM010000013">
    <property type="protein sequence ID" value="MBJ6726327.1"/>
    <property type="molecule type" value="Genomic_DNA"/>
</dbReference>
<dbReference type="RefSeq" id="WP_199385234.1">
    <property type="nucleotide sequence ID" value="NZ_JAEMHM010000013.1"/>
</dbReference>
<feature type="transmembrane region" description="Helical" evidence="1">
    <location>
        <begin position="37"/>
        <end position="56"/>
    </location>
</feature>
<proteinExistence type="predicted"/>
<dbReference type="AlphaFoldDB" id="A0A8J7M0P9"/>